<sequence>MYNCCSSRDSIFECTNRFVALDIIIFILRFQMSETVRDLKSVVSLFNVDAASNYLVDY</sequence>
<dbReference type="AlphaFoldDB" id="A0A0A9F8X4"/>
<evidence type="ECO:0000313" key="1">
    <source>
        <dbReference type="EMBL" id="JAE07639.1"/>
    </source>
</evidence>
<reference evidence="1" key="2">
    <citation type="journal article" date="2015" name="Data Brief">
        <title>Shoot transcriptome of the giant reed, Arundo donax.</title>
        <authorList>
            <person name="Barrero R.A."/>
            <person name="Guerrero F.D."/>
            <person name="Moolhuijzen P."/>
            <person name="Goolsby J.A."/>
            <person name="Tidwell J."/>
            <person name="Bellgard S.E."/>
            <person name="Bellgard M.I."/>
        </authorList>
    </citation>
    <scope>NUCLEOTIDE SEQUENCE</scope>
    <source>
        <tissue evidence="1">Shoot tissue taken approximately 20 cm above the soil surface</tissue>
    </source>
</reference>
<organism evidence="1">
    <name type="scientific">Arundo donax</name>
    <name type="common">Giant reed</name>
    <name type="synonym">Donax arundinaceus</name>
    <dbReference type="NCBI Taxonomy" id="35708"/>
    <lineage>
        <taxon>Eukaryota</taxon>
        <taxon>Viridiplantae</taxon>
        <taxon>Streptophyta</taxon>
        <taxon>Embryophyta</taxon>
        <taxon>Tracheophyta</taxon>
        <taxon>Spermatophyta</taxon>
        <taxon>Magnoliopsida</taxon>
        <taxon>Liliopsida</taxon>
        <taxon>Poales</taxon>
        <taxon>Poaceae</taxon>
        <taxon>PACMAD clade</taxon>
        <taxon>Arundinoideae</taxon>
        <taxon>Arundineae</taxon>
        <taxon>Arundo</taxon>
    </lineage>
</organism>
<accession>A0A0A9F8X4</accession>
<proteinExistence type="predicted"/>
<reference evidence="1" key="1">
    <citation type="submission" date="2014-09" db="EMBL/GenBank/DDBJ databases">
        <authorList>
            <person name="Magalhaes I.L.F."/>
            <person name="Oliveira U."/>
            <person name="Santos F.R."/>
            <person name="Vidigal T.H.D.A."/>
            <person name="Brescovit A.D."/>
            <person name="Santos A.J."/>
        </authorList>
    </citation>
    <scope>NUCLEOTIDE SEQUENCE</scope>
    <source>
        <tissue evidence="1">Shoot tissue taken approximately 20 cm above the soil surface</tissue>
    </source>
</reference>
<name>A0A0A9F8X4_ARUDO</name>
<protein>
    <submittedName>
        <fullName evidence="1">Uncharacterized protein</fullName>
    </submittedName>
</protein>
<dbReference type="EMBL" id="GBRH01190257">
    <property type="protein sequence ID" value="JAE07639.1"/>
    <property type="molecule type" value="Transcribed_RNA"/>
</dbReference>